<feature type="transmembrane region" description="Helical" evidence="1">
    <location>
        <begin position="36"/>
        <end position="56"/>
    </location>
</feature>
<keyword evidence="1" id="KW-1133">Transmembrane helix</keyword>
<dbReference type="EMBL" id="FNIL01000001">
    <property type="protein sequence ID" value="SDN25894.1"/>
    <property type="molecule type" value="Genomic_DNA"/>
</dbReference>
<feature type="transmembrane region" description="Helical" evidence="1">
    <location>
        <begin position="76"/>
        <end position="98"/>
    </location>
</feature>
<dbReference type="RefSeq" id="WP_090839825.1">
    <property type="nucleotide sequence ID" value="NZ_FNIL01000001.1"/>
</dbReference>
<keyword evidence="3" id="KW-1185">Reference proteome</keyword>
<keyword evidence="1" id="KW-0472">Membrane</keyword>
<dbReference type="AlphaFoldDB" id="A0A1G9ZXS1"/>
<proteinExistence type="predicted"/>
<organism evidence="2 3">
    <name type="scientific">Alkalicoccus daliensis</name>
    <dbReference type="NCBI Taxonomy" id="745820"/>
    <lineage>
        <taxon>Bacteria</taxon>
        <taxon>Bacillati</taxon>
        <taxon>Bacillota</taxon>
        <taxon>Bacilli</taxon>
        <taxon>Bacillales</taxon>
        <taxon>Bacillaceae</taxon>
        <taxon>Alkalicoccus</taxon>
    </lineage>
</organism>
<dbReference type="Proteomes" id="UP000198778">
    <property type="component" value="Unassembled WGS sequence"/>
</dbReference>
<feature type="transmembrane region" description="Helical" evidence="1">
    <location>
        <begin position="12"/>
        <end position="29"/>
    </location>
</feature>
<name>A0A1G9ZXS1_9BACI</name>
<evidence type="ECO:0000256" key="1">
    <source>
        <dbReference type="SAM" id="Phobius"/>
    </source>
</evidence>
<evidence type="ECO:0000313" key="3">
    <source>
        <dbReference type="Proteomes" id="UP000198778"/>
    </source>
</evidence>
<gene>
    <name evidence="2" type="ORF">SAMN04488053_101273</name>
</gene>
<keyword evidence="1" id="KW-0812">Transmembrane</keyword>
<reference evidence="3" key="1">
    <citation type="submission" date="2016-10" db="EMBL/GenBank/DDBJ databases">
        <authorList>
            <person name="Varghese N."/>
            <person name="Submissions S."/>
        </authorList>
    </citation>
    <scope>NUCLEOTIDE SEQUENCE [LARGE SCALE GENOMIC DNA]</scope>
    <source>
        <strain evidence="3">CGMCC 1.10369</strain>
    </source>
</reference>
<protein>
    <submittedName>
        <fullName evidence="2">Uncharacterized protein</fullName>
    </submittedName>
</protein>
<evidence type="ECO:0000313" key="2">
    <source>
        <dbReference type="EMBL" id="SDN25894.1"/>
    </source>
</evidence>
<sequence length="105" mass="12349">MEGLFPVWGWWIYAGIIIFTVVTAVMFLINKKYTAMSAFVVPVVLITPFVLVMLIIEAPYPVNEALFIYQEVINFNWQALLFTAMNLFIIIWWTGLLFHRRKKVF</sequence>
<accession>A0A1G9ZXS1</accession>